<evidence type="ECO:0000313" key="10">
    <source>
        <dbReference type="EMBL" id="BBD75425.1"/>
    </source>
</evidence>
<organism evidence="10">
    <name type="scientific">Ixodes scapularis bunyavirus</name>
    <dbReference type="NCBI Taxonomy" id="1752929"/>
    <lineage>
        <taxon>Viruses</taxon>
        <taxon>Riboviria</taxon>
        <taxon>Orthornavirae</taxon>
        <taxon>Negarnaviricota</taxon>
        <taxon>Polyploviricotina</taxon>
        <taxon>Bunyaviricetes</taxon>
        <taxon>Elliovirales</taxon>
        <taxon>Peribunyaviridae</taxon>
    </lineage>
</organism>
<feature type="domain" description="RdRp catalytic" evidence="9">
    <location>
        <begin position="1372"/>
        <end position="1561"/>
    </location>
</feature>
<keyword evidence="10" id="KW-0696">RNA-directed RNA polymerase</keyword>
<feature type="compositionally biased region" description="Polar residues" evidence="8">
    <location>
        <begin position="2919"/>
        <end position="2934"/>
    </location>
</feature>
<keyword evidence="10" id="KW-0548">Nucleotidyltransferase</keyword>
<evidence type="ECO:0000256" key="2">
    <source>
        <dbReference type="ARBA" id="ARBA00018602"/>
    </source>
</evidence>
<feature type="compositionally biased region" description="Basic and acidic residues" evidence="8">
    <location>
        <begin position="2937"/>
        <end position="2948"/>
    </location>
</feature>
<evidence type="ECO:0000259" key="9">
    <source>
        <dbReference type="PROSITE" id="PS50525"/>
    </source>
</evidence>
<feature type="compositionally biased region" description="Acidic residues" evidence="8">
    <location>
        <begin position="2949"/>
        <end position="2968"/>
    </location>
</feature>
<dbReference type="InterPro" id="IPR007099">
    <property type="entry name" value="RNA-dir_pol_NSvirus"/>
</dbReference>
<feature type="region of interest" description="Disordered" evidence="8">
    <location>
        <begin position="682"/>
        <end position="727"/>
    </location>
</feature>
<dbReference type="InterPro" id="IPR007322">
    <property type="entry name" value="RNA_pol_bunyavir"/>
</dbReference>
<keyword evidence="3" id="KW-0808">Transferase</keyword>
<name>A0A2Z6DTQ0_9VIRU</name>
<feature type="compositionally biased region" description="Polar residues" evidence="8">
    <location>
        <begin position="686"/>
        <end position="698"/>
    </location>
</feature>
<evidence type="ECO:0000256" key="5">
    <source>
        <dbReference type="ARBA" id="ARBA00030436"/>
    </source>
</evidence>
<dbReference type="EMBL" id="LC094424">
    <property type="protein sequence ID" value="BBD75425.1"/>
    <property type="molecule type" value="Viral_cRNA"/>
</dbReference>
<reference evidence="10" key="1">
    <citation type="journal article" date="2017" name="Ticks Tick Borne Dis.">
        <title>Putative RNA viral sequences detected in an Ixodes scapularis-derived cell line.</title>
        <authorList>
            <person name="Nakao R."/>
            <person name="Matsuno K."/>
            <person name="Qiu Y."/>
            <person name="Maruyama J."/>
            <person name="Eguchi N."/>
            <person name="Nao N."/>
            <person name="Kajihara M."/>
            <person name="Yoshii K."/>
            <person name="Sawa H."/>
            <person name="Takada A."/>
            <person name="Sugimoto C."/>
        </authorList>
    </citation>
    <scope>NUCLEOTIDE SEQUENCE</scope>
    <source>
        <strain evidence="10">ISE6</strain>
    </source>
</reference>
<dbReference type="GO" id="GO:0003968">
    <property type="term" value="F:RNA-directed RNA polymerase activity"/>
    <property type="evidence" value="ECO:0007669"/>
    <property type="project" value="UniProtKB-KW"/>
</dbReference>
<accession>A0A2Z6DTQ0</accession>
<protein>
    <recommendedName>
        <fullName evidence="2">RNA-directed RNA polymerase L</fullName>
        <ecNumber evidence="1">2.7.7.48</ecNumber>
    </recommendedName>
    <alternativeName>
        <fullName evidence="4">Large structural protein</fullName>
    </alternativeName>
    <alternativeName>
        <fullName evidence="6">Replicase</fullName>
    </alternativeName>
    <alternativeName>
        <fullName evidence="5">Transcriptase</fullName>
    </alternativeName>
</protein>
<evidence type="ECO:0000256" key="6">
    <source>
        <dbReference type="ARBA" id="ARBA00031012"/>
    </source>
</evidence>
<evidence type="ECO:0000256" key="1">
    <source>
        <dbReference type="ARBA" id="ARBA00012494"/>
    </source>
</evidence>
<dbReference type="EC" id="2.7.7.48" evidence="1"/>
<evidence type="ECO:0000256" key="4">
    <source>
        <dbReference type="ARBA" id="ARBA00030285"/>
    </source>
</evidence>
<evidence type="ECO:0000256" key="3">
    <source>
        <dbReference type="ARBA" id="ARBA00022679"/>
    </source>
</evidence>
<gene>
    <name evidence="10" type="primary">L</name>
</gene>
<dbReference type="PROSITE" id="PS50525">
    <property type="entry name" value="RDRP_SSRNA_NEG_SEG"/>
    <property type="match status" value="1"/>
</dbReference>
<proteinExistence type="predicted"/>
<dbReference type="GO" id="GO:0039694">
    <property type="term" value="P:viral RNA genome replication"/>
    <property type="evidence" value="ECO:0007669"/>
    <property type="project" value="InterPro"/>
</dbReference>
<feature type="coiled-coil region" evidence="7">
    <location>
        <begin position="2016"/>
        <end position="2048"/>
    </location>
</feature>
<evidence type="ECO:0000256" key="8">
    <source>
        <dbReference type="SAM" id="MobiDB-lite"/>
    </source>
</evidence>
<keyword evidence="7" id="KW-0175">Coiled coil</keyword>
<sequence>MAEQGLNWEDLIKKDLQNDPLYHDGPFTAGPDPGTLNIFRSTLESFKSSIQRLKAGQAVQPAILKSQLNALREARHELYASLFQDENSLEQGRTDEHHLPKVLSEFERLGIPPTEIELLKQKQATEAYTKIREFTPDNVIVEVADNGEPEVTIIDYTVTVRPHEMIDNKLEKYKPILEFYSGYSPNLTVACLSPSSGEQAIRQMGRDRQWNEPRINQDTMLLFRHSIEVVQELMSTIPLDQRDEMKHFLNSQMHSMERACFDSSMPFGITISEFLDKLDKRKGFLWHMESLTQHEKNMFFSGIYHESKGEDGKEELKSRMSEFPGKPVIYSKHDYERFLSCEKSEIMEEALRYRSKEPPVPPTKTVINKALMAHDEESRSRFEVIEDSRLVHHIPFHFRLKSGSEERKWALRKMANASITQGTLEATKEELELDDLLAVCMEERENKAPRTDLEIIEMLEEKYLELCSELEVKESGNEKQNRYRAMMNALKQVTKQDGNIRFLKDLFSMGLLEDSEYKEFMEGRIKSAVCQRTGEMKTCRVNKRPSRATHGDPLKVMGEAVEDDDTAFYDWMKTKDCHSVALKKGEVIVVRPSGTREAKEFMERAGVGKKNERINRAERREVRKPVSLDLSNPTVRQQKSLEYLTHSCWLVDACQKIGSLIPEHDEEMMLKARKENTKLFTEMSRGGQQTPARGTTNDESSSESSGQDSARSTGSPKPFPAPKSAPPELGICKATIENLGTSPIKGKNSMSCLDEVWRGLCHLGRTHQLFYENLSFVSQMASSGYRIVGSNNPGQFLITFPSESIMKGQATIPYVVVTVVLPGDVYLNPTDKHEEVYKLKCGGEIHLTKGRRPNRDQMTGHVSAYPRFMIATEILEHYREESGMGPLTPLDLVNAYQFVHCININTSSLMDNMRYMVEVCMGQLSYIDKFIEDKLMVPAKTEMHMFLYVRMRELLSNINQSMDTVRMKVPSLDEEGTVDITTLRIVDGSFESYLFSGHYRKPDHLLMELITLFFCTSKGLHGKHHNLVEIHKTPLSIQEELNKYLPQDFVSHPVNLRMQYSPKIMRAAVKAAEMSTTSPSDEIRMRFMRRENPGGHPASVSTLSSTSSTLVEADEGDDMQVNPDVPLEEINMKSLDPSKKADAINELQAFEGKLPTIKGEVNKRKAWRKVKRKISKILGTKEGTSPLTDNLCMDPRAGVLLRKSVSTRQKIRQHLKGMLDDEWRREAMGSGSSLPRGDFARRWRERFKFYDSGVVFTEVLRYSEERLRLVKTTTISGMAKKHVKNVGGMRVAIRPKGQRTQKDREIFVVDLLTKTALYLLEHMYKQICSTIQAEKISMPGDSKVIDMYTQTKSELTWCKRTMESFARVRESAENDIPVPENVYCLHHNIDMTKWAPKDNLQKFNWAISCSSFFTVEEKFYYIGVLDIMWSKEIYIDDDVMLESMKSTISGDFEAEECLFYRMTNGYQSNMVPIKQTWLQGQLNYLSSFVHVGAMKLYEEAMHTLYPKGNCMVNINVHSDDNETTLCCATDMGAEEVAIKSWNVIEYFCKGVCIELSKKKSSISMQCKQFIAIYNIGGEQIHPWVKAAMTVVSGLPYLTISDDISSAWSKIAEAGSKGAPKKVMRLCHEVTRIHVLDVHGILNRRTGKNKFSESLGVDETVLPMMLGGCHIRDWSSFVICGPKSIDKGNMMHCLKTLTGARADIEPGFLPSMEHRSGEERSRHENTVVSRNFRALKLFILADTMCYDQADDEEDSSACKGMNFFRPAKFKTRRTGMKSPFDDLSKEKLAETAKDYKKENPCIMLKKPTDQRDLRKYCICQYADPKFQDSLAGQSPNMLMLGLIQSRHKPRFRLLQTGSVNKEEDMQIRVTIADDDIEGKVAAGLPITFEEVSSLLNERLSVTNPNLADCRMLWRRYIANDPEFKSVQFALENCTTTTSYRRLNLVPSKKPDFSKYSELVNNVSDIIVYLMDSEYCRRNGFGLYSPKSAVRDWNELSRMFPRETACMRMKATRNPKKMENLIEVLKLVEAEKIREESKEANAESERLIKEQNLSTKEKQEMLESVRKRMEKRILDEISWADELSKREEWNMNEFESHLISMGRSLPEWMSFKEDDKKYYQSAEESLSRDLLRMARTFKGRTARVLFTPPTHTDDILEMSLQLRSSLESTGEYQLRMFLNANLSSSRTKQMLTDNPTSVQWYYKASDALSHLYELCRLLGSSELLIKSVLEDTTFCGRPIMEIQSRFPKLPTEYQHRVIVPLYVCRPTFAKLVVESMGPYLKEWKVRQNEYGRGEFLCEVKGSGFNLTASGFDTTIKSLTISYTGRIPLGPINMVMTDLAKDIRNAGMRNKKQRINLTSVLTTEPVSRVSTVLLDVSRNRLAFWGEKTNYLQIKGLHVEKVYGSLDREIRIKELTPSKNGIICADGTVSSTIFHRLAKNPEYQLMSVPSVMMGGLDVSSLARMPGLGGLVRRKIDCVNLQELIKCTEKPGVYTDLYASMQSKIMYKMLNPGHQDRWLDEMDGPASTFDRVLKYLKQSILIRQKVDHYTRRIEELDTMLKESQYSSEDGDTDDEETVLKEMFGDVTREELEEYIRDLRAEREGNKQAQGGAELIMQDIQTCKREISKCIMPEESFRASNALRDRSAMIMTRLQHFEDINTQMVLKRIDRVEDILSFCKRLDKIGMIELAKSPVDVIKRLPSSEIRAMQSERRRERIEGSNMSPEEMFNNCCYNPMNPEEVELASTILSIMVYCYTERKALTKLSIKKYWNSMSDHSRPHAMALVEEVSSVMDTRAFQIAPNIASKSKSSGLEPWELTFEDAIDRVARLSRSNKLRYRPHFKLIETLISTLRNDITSAQGSKRGTVGLRQLSQGVSRSTNRFNRKLGIAERQGMDQKQRMEFALLGSQMTGASNTDTSEDDRQPTPSVLNPRYANTVSIRRTHSELEGGRGEESDQDDAEEIDLGDFDSDEPTEFGMDAYQDF</sequence>
<dbReference type="Pfam" id="PF04196">
    <property type="entry name" value="Bunya_RdRp"/>
    <property type="match status" value="1"/>
</dbReference>
<feature type="region of interest" description="Disordered" evidence="8">
    <location>
        <begin position="2904"/>
        <end position="2978"/>
    </location>
</feature>
<dbReference type="GO" id="GO:0006351">
    <property type="term" value="P:DNA-templated transcription"/>
    <property type="evidence" value="ECO:0007669"/>
    <property type="project" value="InterPro"/>
</dbReference>
<evidence type="ECO:0000256" key="7">
    <source>
        <dbReference type="SAM" id="Coils"/>
    </source>
</evidence>